<dbReference type="InterPro" id="IPR051269">
    <property type="entry name" value="Fe-S_cluster_ET"/>
</dbReference>
<evidence type="ECO:0000256" key="2">
    <source>
        <dbReference type="ARBA" id="ARBA00022448"/>
    </source>
</evidence>
<keyword evidence="7" id="KW-0003">3Fe-4S</keyword>
<sequence length="66" mass="6988">MTAMRLTFDASRCCSSGMCESFAPDVFEIGDDGALEIHDPNPPDSERARIQVAVAACPTGALAIEE</sequence>
<accession>A0ABP7XKE8</accession>
<proteinExistence type="predicted"/>
<protein>
    <submittedName>
        <fullName evidence="8">Ferredoxin</fullName>
    </submittedName>
</protein>
<evidence type="ECO:0000256" key="5">
    <source>
        <dbReference type="ARBA" id="ARBA00023004"/>
    </source>
</evidence>
<evidence type="ECO:0000256" key="4">
    <source>
        <dbReference type="ARBA" id="ARBA00022982"/>
    </source>
</evidence>
<dbReference type="EMBL" id="BAAAZH010000017">
    <property type="protein sequence ID" value="GAA4120748.1"/>
    <property type="molecule type" value="Genomic_DNA"/>
</dbReference>
<dbReference type="PANTHER" id="PTHR36923">
    <property type="entry name" value="FERREDOXIN"/>
    <property type="match status" value="1"/>
</dbReference>
<evidence type="ECO:0000313" key="8">
    <source>
        <dbReference type="EMBL" id="GAA4120748.1"/>
    </source>
</evidence>
<name>A0ABP7XKE8_9ACTN</name>
<evidence type="ECO:0000256" key="6">
    <source>
        <dbReference type="ARBA" id="ARBA00023014"/>
    </source>
</evidence>
<keyword evidence="4" id="KW-0249">Electron transport</keyword>
<gene>
    <name evidence="8" type="ORF">GCM10022215_24710</name>
</gene>
<keyword evidence="5" id="KW-0408">Iron</keyword>
<reference evidence="9" key="1">
    <citation type="journal article" date="2019" name="Int. J. Syst. Evol. Microbiol.">
        <title>The Global Catalogue of Microorganisms (GCM) 10K type strain sequencing project: providing services to taxonomists for standard genome sequencing and annotation.</title>
        <authorList>
            <consortium name="The Broad Institute Genomics Platform"/>
            <consortium name="The Broad Institute Genome Sequencing Center for Infectious Disease"/>
            <person name="Wu L."/>
            <person name="Ma J."/>
        </authorList>
    </citation>
    <scope>NUCLEOTIDE SEQUENCE [LARGE SCALE GENOMIC DNA]</scope>
    <source>
        <strain evidence="9">JCM 16703</strain>
    </source>
</reference>
<evidence type="ECO:0000313" key="9">
    <source>
        <dbReference type="Proteomes" id="UP001501495"/>
    </source>
</evidence>
<comment type="cofactor">
    <cofactor evidence="1">
        <name>[3Fe-4S] cluster</name>
        <dbReference type="ChEBI" id="CHEBI:21137"/>
    </cofactor>
</comment>
<dbReference type="Proteomes" id="UP001501495">
    <property type="component" value="Unassembled WGS sequence"/>
</dbReference>
<comment type="caution">
    <text evidence="8">The sequence shown here is derived from an EMBL/GenBank/DDBJ whole genome shotgun (WGS) entry which is preliminary data.</text>
</comment>
<keyword evidence="2" id="KW-0813">Transport</keyword>
<dbReference type="SUPFAM" id="SSF54862">
    <property type="entry name" value="4Fe-4S ferredoxins"/>
    <property type="match status" value="1"/>
</dbReference>
<dbReference type="Pfam" id="PF13370">
    <property type="entry name" value="Fer4_13"/>
    <property type="match status" value="1"/>
</dbReference>
<evidence type="ECO:0000256" key="7">
    <source>
        <dbReference type="ARBA" id="ARBA00023291"/>
    </source>
</evidence>
<keyword evidence="9" id="KW-1185">Reference proteome</keyword>
<keyword evidence="6" id="KW-0411">Iron-sulfur</keyword>
<organism evidence="8 9">
    <name type="scientific">Nocardioides fonticola</name>
    <dbReference type="NCBI Taxonomy" id="450363"/>
    <lineage>
        <taxon>Bacteria</taxon>
        <taxon>Bacillati</taxon>
        <taxon>Actinomycetota</taxon>
        <taxon>Actinomycetes</taxon>
        <taxon>Propionibacteriales</taxon>
        <taxon>Nocardioidaceae</taxon>
        <taxon>Nocardioides</taxon>
    </lineage>
</organism>
<evidence type="ECO:0000256" key="3">
    <source>
        <dbReference type="ARBA" id="ARBA00022723"/>
    </source>
</evidence>
<dbReference type="PANTHER" id="PTHR36923:SF3">
    <property type="entry name" value="FERREDOXIN"/>
    <property type="match status" value="1"/>
</dbReference>
<evidence type="ECO:0000256" key="1">
    <source>
        <dbReference type="ARBA" id="ARBA00001927"/>
    </source>
</evidence>
<keyword evidence="3" id="KW-0479">Metal-binding</keyword>
<dbReference type="Gene3D" id="3.30.70.20">
    <property type="match status" value="1"/>
</dbReference>